<dbReference type="InterPro" id="IPR019585">
    <property type="entry name" value="Rpn7/CSN1"/>
</dbReference>
<dbReference type="Ensembl" id="ENSMAMT00000054266.1">
    <property type="protein sequence ID" value="ENSMAMP00000045439.1"/>
    <property type="gene ID" value="ENSMAMG00000019820.2"/>
</dbReference>
<dbReference type="SMART" id="SM00088">
    <property type="entry name" value="PINT"/>
    <property type="match status" value="1"/>
</dbReference>
<dbReference type="Proteomes" id="UP000261640">
    <property type="component" value="Unplaced"/>
</dbReference>
<dbReference type="InterPro" id="IPR011990">
    <property type="entry name" value="TPR-like_helical_dom_sf"/>
</dbReference>
<dbReference type="GO" id="GO:0005838">
    <property type="term" value="C:proteasome regulatory particle"/>
    <property type="evidence" value="ECO:0007669"/>
    <property type="project" value="TreeGrafter"/>
</dbReference>
<evidence type="ECO:0000259" key="8">
    <source>
        <dbReference type="PROSITE" id="PS50250"/>
    </source>
</evidence>
<dbReference type="Pfam" id="PF10602">
    <property type="entry name" value="RPN7"/>
    <property type="match status" value="1"/>
</dbReference>
<dbReference type="GO" id="GO:0043161">
    <property type="term" value="P:proteasome-mediated ubiquitin-dependent protein catabolic process"/>
    <property type="evidence" value="ECO:0007669"/>
    <property type="project" value="TreeGrafter"/>
</dbReference>
<proteinExistence type="inferred from homology"/>
<comment type="similarity">
    <text evidence="2">Belongs to the proteasome subunit S10 family.</text>
</comment>
<dbReference type="Gene3D" id="1.25.40.570">
    <property type="match status" value="1"/>
</dbReference>
<dbReference type="SUPFAM" id="SSF48452">
    <property type="entry name" value="TPR-like"/>
    <property type="match status" value="1"/>
</dbReference>
<keyword evidence="10" id="KW-1185">Reference proteome</keyword>
<keyword evidence="7" id="KW-0175">Coiled coil</keyword>
<evidence type="ECO:0000256" key="5">
    <source>
        <dbReference type="ARBA" id="ARBA00065902"/>
    </source>
</evidence>
<evidence type="ECO:0000313" key="10">
    <source>
        <dbReference type="Proteomes" id="UP000261640"/>
    </source>
</evidence>
<dbReference type="InterPro" id="IPR036390">
    <property type="entry name" value="WH_DNA-bd_sf"/>
</dbReference>
<comment type="subunit">
    <text evidence="5">Component of the 19S proteasome regulatory particle complex. The 26S proteasome consists of a 20S core particle (CP) and two 19S regulatory subunits (RP). The regulatory particle is made of a lid composed of 9 subunits including PSMD6, a base containing 6 ATPases and few additional components.</text>
</comment>
<comment type="function">
    <text evidence="1">Component of the 26S proteasome, a multiprotein complex involved in the ATP-dependent degradation of ubiquitinated proteins. This complex plays a key role in the maintenance of protein homeostasis by removing misfolded or damaged proteins, which could impair cellular functions, and by removing proteins whose functions are no longer required. Therefore, the proteasome participates in numerous cellular processes, including cell cycle progression, apoptosis, or DNA damage repair.</text>
</comment>
<reference evidence="9" key="2">
    <citation type="submission" date="2025-09" db="UniProtKB">
        <authorList>
            <consortium name="Ensembl"/>
        </authorList>
    </citation>
    <scope>IDENTIFICATION</scope>
</reference>
<dbReference type="GeneTree" id="ENSGT00510000046608"/>
<name>A0A7N9AUH2_9TELE</name>
<dbReference type="PANTHER" id="PTHR14145">
    <property type="entry name" value="26S PROTESOME SUBUNIT 6"/>
    <property type="match status" value="1"/>
</dbReference>
<dbReference type="PANTHER" id="PTHR14145:SF1">
    <property type="entry name" value="26S PROTEASOME NON-ATPASE REGULATORY SUBUNIT 6"/>
    <property type="match status" value="1"/>
</dbReference>
<protein>
    <recommendedName>
        <fullName evidence="3">26S proteasome non-ATPase regulatory subunit 6</fullName>
    </recommendedName>
    <alternativeName>
        <fullName evidence="6">26S proteasome regulatory subunit RPN7</fullName>
    </alternativeName>
</protein>
<reference evidence="9" key="1">
    <citation type="submission" date="2025-08" db="UniProtKB">
        <authorList>
            <consortium name="Ensembl"/>
        </authorList>
    </citation>
    <scope>IDENTIFICATION</scope>
</reference>
<dbReference type="InterPro" id="IPR000717">
    <property type="entry name" value="PCI_dom"/>
</dbReference>
<evidence type="ECO:0000256" key="7">
    <source>
        <dbReference type="SAM" id="Coils"/>
    </source>
</evidence>
<sequence>MPLENLEEEGLPKNPDLRIAQLKFLLTMDGHRQDAKVKTELMDAIKANNMAPYYEGLCKELKWQLDSDLLSKMKKANEEELKRLDDVLEDAEKNLGESEIRDAMMAKAEYLIRIGDKEGALTAFRKTYDKTVALGHRLDIVFYLLRIGLFYMDSDLITRNSEKAKSLIEEGGDWDRRNRLKVYQGLYCVAIRDFKQAAELFLDTVSTFTSYELMDYKTFVTYTVYVCMIALKRPDLREKVIKGAEILEVLHSLPAVRQYLFSLYECRYSVFFQSLVFLSMVEQEMKKDWLFAPHYRYYVREMRIQAYSQLLESYRSLTLGYMAEAFGVSTEFIDQELSRFIAAGRLHCKIDKVNEIVETNRPDSKNWQYQETIKKGDLLLNRVQKLSRVINM</sequence>
<dbReference type="Pfam" id="PF21154">
    <property type="entry name" value="RPN7_PSMD6_C"/>
    <property type="match status" value="1"/>
</dbReference>
<evidence type="ECO:0000256" key="3">
    <source>
        <dbReference type="ARBA" id="ARBA00014932"/>
    </source>
</evidence>
<evidence type="ECO:0000256" key="4">
    <source>
        <dbReference type="ARBA" id="ARBA00022942"/>
    </source>
</evidence>
<feature type="domain" description="PCI" evidence="8">
    <location>
        <begin position="193"/>
        <end position="364"/>
    </location>
</feature>
<evidence type="ECO:0000256" key="2">
    <source>
        <dbReference type="ARBA" id="ARBA00005717"/>
    </source>
</evidence>
<dbReference type="Pfam" id="PF01399">
    <property type="entry name" value="PCI"/>
    <property type="match status" value="1"/>
</dbReference>
<dbReference type="PROSITE" id="PS50250">
    <property type="entry name" value="PCI"/>
    <property type="match status" value="1"/>
</dbReference>
<evidence type="ECO:0000256" key="6">
    <source>
        <dbReference type="ARBA" id="ARBA00075096"/>
    </source>
</evidence>
<dbReference type="SUPFAM" id="SSF46785">
    <property type="entry name" value="Winged helix' DNA-binding domain"/>
    <property type="match status" value="1"/>
</dbReference>
<dbReference type="InterPro" id="IPR049549">
    <property type="entry name" value="RPN7_PSMD6_C"/>
</dbReference>
<dbReference type="FunFam" id="1.25.40.570:FF:000004">
    <property type="entry name" value="26S proteasome non-ATPase regulatory subunit 6"/>
    <property type="match status" value="1"/>
</dbReference>
<keyword evidence="4" id="KW-0647">Proteasome</keyword>
<evidence type="ECO:0000256" key="1">
    <source>
        <dbReference type="ARBA" id="ARBA00002362"/>
    </source>
</evidence>
<evidence type="ECO:0000313" key="9">
    <source>
        <dbReference type="Ensembl" id="ENSMAMP00000045439.1"/>
    </source>
</evidence>
<feature type="coiled-coil region" evidence="7">
    <location>
        <begin position="70"/>
        <end position="101"/>
    </location>
</feature>
<dbReference type="InterPro" id="IPR045135">
    <property type="entry name" value="Rpn7_N"/>
</dbReference>
<organism evidence="9 10">
    <name type="scientific">Mastacembelus armatus</name>
    <name type="common">zig-zag eel</name>
    <dbReference type="NCBI Taxonomy" id="205130"/>
    <lineage>
        <taxon>Eukaryota</taxon>
        <taxon>Metazoa</taxon>
        <taxon>Chordata</taxon>
        <taxon>Craniata</taxon>
        <taxon>Vertebrata</taxon>
        <taxon>Euteleostomi</taxon>
        <taxon>Actinopterygii</taxon>
        <taxon>Neopterygii</taxon>
        <taxon>Teleostei</taxon>
        <taxon>Neoteleostei</taxon>
        <taxon>Acanthomorphata</taxon>
        <taxon>Anabantaria</taxon>
        <taxon>Synbranchiformes</taxon>
        <taxon>Mastacembelidae</taxon>
        <taxon>Mastacembelus</taxon>
    </lineage>
</organism>
<dbReference type="AlphaFoldDB" id="A0A7N9AUH2"/>
<accession>A0A7N9AUH2</accession>